<keyword evidence="3" id="KW-0378">Hydrolase</keyword>
<accession>A0A0C3G078</accession>
<organism evidence="11 12">
    <name type="scientific">Piloderma croceum (strain F 1598)</name>
    <dbReference type="NCBI Taxonomy" id="765440"/>
    <lineage>
        <taxon>Eukaryota</taxon>
        <taxon>Fungi</taxon>
        <taxon>Dikarya</taxon>
        <taxon>Basidiomycota</taxon>
        <taxon>Agaricomycotina</taxon>
        <taxon>Agaricomycetes</taxon>
        <taxon>Agaricomycetidae</taxon>
        <taxon>Atheliales</taxon>
        <taxon>Atheliaceae</taxon>
        <taxon>Piloderma</taxon>
    </lineage>
</organism>
<dbReference type="CDD" id="cd12215">
    <property type="entry name" value="ChiC_BD"/>
    <property type="match status" value="2"/>
</dbReference>
<evidence type="ECO:0000313" key="11">
    <source>
        <dbReference type="EMBL" id="KIM85514.1"/>
    </source>
</evidence>
<dbReference type="PROSITE" id="PS51910">
    <property type="entry name" value="GH18_2"/>
    <property type="match status" value="1"/>
</dbReference>
<keyword evidence="9" id="KW-0732">Signal</keyword>
<feature type="signal peptide" evidence="9">
    <location>
        <begin position="1"/>
        <end position="16"/>
    </location>
</feature>
<dbReference type="PROSITE" id="PS01095">
    <property type="entry name" value="GH18_1"/>
    <property type="match status" value="1"/>
</dbReference>
<evidence type="ECO:0000256" key="2">
    <source>
        <dbReference type="ARBA" id="ARBA00012729"/>
    </source>
</evidence>
<dbReference type="Pfam" id="PF02839">
    <property type="entry name" value="CBM_5_12"/>
    <property type="match status" value="1"/>
</dbReference>
<evidence type="ECO:0000256" key="7">
    <source>
        <dbReference type="ARBA" id="ARBA00023326"/>
    </source>
</evidence>
<dbReference type="EC" id="3.2.1.14" evidence="2"/>
<gene>
    <name evidence="11" type="ORF">PILCRDRAFT_5803</name>
</gene>
<dbReference type="GO" id="GO:0006032">
    <property type="term" value="P:chitin catabolic process"/>
    <property type="evidence" value="ECO:0007669"/>
    <property type="project" value="UniProtKB-KW"/>
</dbReference>
<dbReference type="PANTHER" id="PTHR45708">
    <property type="entry name" value="ENDOCHITINASE"/>
    <property type="match status" value="1"/>
</dbReference>
<evidence type="ECO:0000256" key="6">
    <source>
        <dbReference type="ARBA" id="ARBA00023295"/>
    </source>
</evidence>
<evidence type="ECO:0000256" key="9">
    <source>
        <dbReference type="SAM" id="SignalP"/>
    </source>
</evidence>
<dbReference type="GO" id="GO:0000272">
    <property type="term" value="P:polysaccharide catabolic process"/>
    <property type="evidence" value="ECO:0007669"/>
    <property type="project" value="UniProtKB-KW"/>
</dbReference>
<comment type="catalytic activity">
    <reaction evidence="1">
        <text>Random endo-hydrolysis of N-acetyl-beta-D-glucosaminide (1-&gt;4)-beta-linkages in chitin and chitodextrins.</text>
        <dbReference type="EC" id="3.2.1.14"/>
    </reaction>
</comment>
<dbReference type="InterPro" id="IPR001579">
    <property type="entry name" value="Glyco_hydro_18_chit_AS"/>
</dbReference>
<dbReference type="SUPFAM" id="SSF51055">
    <property type="entry name" value="Carbohydrate binding domain"/>
    <property type="match status" value="2"/>
</dbReference>
<keyword evidence="12" id="KW-1185">Reference proteome</keyword>
<evidence type="ECO:0000256" key="3">
    <source>
        <dbReference type="ARBA" id="ARBA00022801"/>
    </source>
</evidence>
<dbReference type="InterPro" id="IPR001223">
    <property type="entry name" value="Glyco_hydro18_cat"/>
</dbReference>
<keyword evidence="4" id="KW-0146">Chitin degradation</keyword>
<sequence>MHLLTVLISTVCLVQAAAFDNTRYDNLAVYWGQNSYGAVNAGDTANGQKTLSYYCQDNTIDVIPLAFVNVFFGIGGAPSMNLANTCNPTDNATFPSTALPDCSSLASDIKECQSIGKIITLSLGGATGSVGFTDDSQAESFAQTLWDDYFEGSSSTRPFGDAILDGIDLDIESGSSSYATFLSKFRSLSGNASKKYYVSSAPQCVFPDSALGATLNASDFDMVYVQFYNNPCGLQHFNTSSDWDFGLWDNWARQTSINKDVKIYVGAPASSSAAGSGYQDISSLSAIAVQMRNNFPSFGGIMLWDASEAYANNRYDQAIKEVLVAAGGTGFTYAACSAPDYASGTAYQAGSQVSYDGYIWQANYDASSTPTNDPNSEWSAISACAGGQSVSPSSTNTPTSSITPNTRSTSTRSSFTSITTSSSGVTRPSSSSSSNRHCSLVSMTTGISASPTANSGSCAGVAAWSNGIAYTAGQRVVFDNHLYTAKYWTENDTPGGKVKFYAALRQF</sequence>
<evidence type="ECO:0000256" key="4">
    <source>
        <dbReference type="ARBA" id="ARBA00023024"/>
    </source>
</evidence>
<dbReference type="Gene3D" id="2.10.10.20">
    <property type="entry name" value="Carbohydrate-binding module superfamily 5/12"/>
    <property type="match status" value="2"/>
</dbReference>
<evidence type="ECO:0000313" key="12">
    <source>
        <dbReference type="Proteomes" id="UP000054166"/>
    </source>
</evidence>
<evidence type="ECO:0000256" key="5">
    <source>
        <dbReference type="ARBA" id="ARBA00023277"/>
    </source>
</evidence>
<dbReference type="SUPFAM" id="SSF51445">
    <property type="entry name" value="(Trans)glycosidases"/>
    <property type="match status" value="1"/>
</dbReference>
<feature type="compositionally biased region" description="Low complexity" evidence="8">
    <location>
        <begin position="391"/>
        <end position="437"/>
    </location>
</feature>
<dbReference type="PANTHER" id="PTHR45708:SF49">
    <property type="entry name" value="ENDOCHITINASE"/>
    <property type="match status" value="1"/>
</dbReference>
<evidence type="ECO:0000256" key="1">
    <source>
        <dbReference type="ARBA" id="ARBA00000822"/>
    </source>
</evidence>
<evidence type="ECO:0000259" key="10">
    <source>
        <dbReference type="PROSITE" id="PS51910"/>
    </source>
</evidence>
<dbReference type="GO" id="GO:0008843">
    <property type="term" value="F:endochitinase activity"/>
    <property type="evidence" value="ECO:0007669"/>
    <property type="project" value="UniProtKB-EC"/>
</dbReference>
<dbReference type="InterPro" id="IPR050542">
    <property type="entry name" value="Glycosyl_Hydrlase18_Chitinase"/>
</dbReference>
<dbReference type="InterPro" id="IPR017853">
    <property type="entry name" value="GH"/>
</dbReference>
<evidence type="ECO:0000256" key="8">
    <source>
        <dbReference type="SAM" id="MobiDB-lite"/>
    </source>
</evidence>
<dbReference type="OrthoDB" id="6020543at2759"/>
<dbReference type="SMART" id="SM00495">
    <property type="entry name" value="ChtBD3"/>
    <property type="match status" value="2"/>
</dbReference>
<dbReference type="Proteomes" id="UP000054166">
    <property type="component" value="Unassembled WGS sequence"/>
</dbReference>
<reference evidence="11 12" key="1">
    <citation type="submission" date="2014-04" db="EMBL/GenBank/DDBJ databases">
        <authorList>
            <consortium name="DOE Joint Genome Institute"/>
            <person name="Kuo A."/>
            <person name="Tarkka M."/>
            <person name="Buscot F."/>
            <person name="Kohler A."/>
            <person name="Nagy L.G."/>
            <person name="Floudas D."/>
            <person name="Copeland A."/>
            <person name="Barry K.W."/>
            <person name="Cichocki N."/>
            <person name="Veneault-Fourrey C."/>
            <person name="LaButti K."/>
            <person name="Lindquist E.A."/>
            <person name="Lipzen A."/>
            <person name="Lundell T."/>
            <person name="Morin E."/>
            <person name="Murat C."/>
            <person name="Sun H."/>
            <person name="Tunlid A."/>
            <person name="Henrissat B."/>
            <person name="Grigoriev I.V."/>
            <person name="Hibbett D.S."/>
            <person name="Martin F."/>
            <person name="Nordberg H.P."/>
            <person name="Cantor M.N."/>
            <person name="Hua S.X."/>
        </authorList>
    </citation>
    <scope>NUCLEOTIDE SEQUENCE [LARGE SCALE GENOMIC DNA]</scope>
    <source>
        <strain evidence="11 12">F 1598</strain>
    </source>
</reference>
<dbReference type="GO" id="GO:0030246">
    <property type="term" value="F:carbohydrate binding"/>
    <property type="evidence" value="ECO:0007669"/>
    <property type="project" value="InterPro"/>
</dbReference>
<feature type="region of interest" description="Disordered" evidence="8">
    <location>
        <begin position="385"/>
        <end position="437"/>
    </location>
</feature>
<dbReference type="GO" id="GO:0005576">
    <property type="term" value="C:extracellular region"/>
    <property type="evidence" value="ECO:0007669"/>
    <property type="project" value="InterPro"/>
</dbReference>
<dbReference type="AlphaFoldDB" id="A0A0C3G078"/>
<dbReference type="InterPro" id="IPR036573">
    <property type="entry name" value="CBM_sf_5/12"/>
</dbReference>
<keyword evidence="7" id="KW-0624">Polysaccharide degradation</keyword>
<dbReference type="EMBL" id="KN832985">
    <property type="protein sequence ID" value="KIM85514.1"/>
    <property type="molecule type" value="Genomic_DNA"/>
</dbReference>
<dbReference type="STRING" id="765440.A0A0C3G078"/>
<dbReference type="HOGENOM" id="CLU_007818_1_2_1"/>
<protein>
    <recommendedName>
        <fullName evidence="2">chitinase</fullName>
        <ecNumber evidence="2">3.2.1.14</ecNumber>
    </recommendedName>
</protein>
<proteinExistence type="predicted"/>
<name>A0A0C3G078_PILCF</name>
<reference evidence="12" key="2">
    <citation type="submission" date="2015-01" db="EMBL/GenBank/DDBJ databases">
        <title>Evolutionary Origins and Diversification of the Mycorrhizal Mutualists.</title>
        <authorList>
            <consortium name="DOE Joint Genome Institute"/>
            <consortium name="Mycorrhizal Genomics Consortium"/>
            <person name="Kohler A."/>
            <person name="Kuo A."/>
            <person name="Nagy L.G."/>
            <person name="Floudas D."/>
            <person name="Copeland A."/>
            <person name="Barry K.W."/>
            <person name="Cichocki N."/>
            <person name="Veneault-Fourrey C."/>
            <person name="LaButti K."/>
            <person name="Lindquist E.A."/>
            <person name="Lipzen A."/>
            <person name="Lundell T."/>
            <person name="Morin E."/>
            <person name="Murat C."/>
            <person name="Riley R."/>
            <person name="Ohm R."/>
            <person name="Sun H."/>
            <person name="Tunlid A."/>
            <person name="Henrissat B."/>
            <person name="Grigoriev I.V."/>
            <person name="Hibbett D.S."/>
            <person name="Martin F."/>
        </authorList>
    </citation>
    <scope>NUCLEOTIDE SEQUENCE [LARGE SCALE GENOMIC DNA]</scope>
    <source>
        <strain evidence="12">F 1598</strain>
    </source>
</reference>
<dbReference type="Gene3D" id="3.20.20.80">
    <property type="entry name" value="Glycosidases"/>
    <property type="match status" value="1"/>
</dbReference>
<dbReference type="InterPro" id="IPR003610">
    <property type="entry name" value="CBM5/12"/>
</dbReference>
<feature type="domain" description="GH18" evidence="10">
    <location>
        <begin position="25"/>
        <end position="326"/>
    </location>
</feature>
<keyword evidence="6" id="KW-0326">Glycosidase</keyword>
<feature type="chain" id="PRO_5002164590" description="chitinase" evidence="9">
    <location>
        <begin position="17"/>
        <end position="507"/>
    </location>
</feature>
<dbReference type="InParanoid" id="A0A0C3G078"/>
<keyword evidence="5" id="KW-0119">Carbohydrate metabolism</keyword>